<sequence length="289" mass="32421">MSTEEAVGPKSFDRDSAQQELKSALYEGNKDGSPSSLIDQIWHEFSTVTEERVLVYKDVDIKTAHAVIDELDRRKEDTALRLGYNSLLKTLKLVLMPSQIHDSHQPWLINSILDSGHLTRQERKSLRILSSTRFESFRPPYASSRKEPDQCIRPAGMLLPTLVVESGWSESLPELYHDRDLWLTGGAGSVQVVMILKWSKSSAGQVKGDIEVFDLDHFGNVRRLQQQTIFPFPPAPIAASQNIYITKGQLFGSALPAGQNPAAAVHLNLDDLRQIADEYMRYEGYVPAS</sequence>
<dbReference type="STRING" id="857342.A0A2T3AUB2"/>
<accession>A0A2T3AUB2</accession>
<dbReference type="RefSeq" id="XP_024718267.1">
    <property type="nucleotide sequence ID" value="XM_024867680.1"/>
</dbReference>
<reference evidence="1 2" key="1">
    <citation type="journal article" date="2018" name="New Phytol.">
        <title>Comparative genomics and transcriptomics depict ericoid mycorrhizal fungi as versatile saprotrophs and plant mutualists.</title>
        <authorList>
            <person name="Martino E."/>
            <person name="Morin E."/>
            <person name="Grelet G.A."/>
            <person name="Kuo A."/>
            <person name="Kohler A."/>
            <person name="Daghino S."/>
            <person name="Barry K.W."/>
            <person name="Cichocki N."/>
            <person name="Clum A."/>
            <person name="Dockter R.B."/>
            <person name="Hainaut M."/>
            <person name="Kuo R.C."/>
            <person name="LaButti K."/>
            <person name="Lindahl B.D."/>
            <person name="Lindquist E.A."/>
            <person name="Lipzen A."/>
            <person name="Khouja H.R."/>
            <person name="Magnuson J."/>
            <person name="Murat C."/>
            <person name="Ohm R.A."/>
            <person name="Singer S.W."/>
            <person name="Spatafora J.W."/>
            <person name="Wang M."/>
            <person name="Veneault-Fourrey C."/>
            <person name="Henrissat B."/>
            <person name="Grigoriev I.V."/>
            <person name="Martin F.M."/>
            <person name="Perotto S."/>
        </authorList>
    </citation>
    <scope>NUCLEOTIDE SEQUENCE [LARGE SCALE GENOMIC DNA]</scope>
    <source>
        <strain evidence="1 2">ATCC 22711</strain>
    </source>
</reference>
<evidence type="ECO:0000313" key="2">
    <source>
        <dbReference type="Proteomes" id="UP000241818"/>
    </source>
</evidence>
<protein>
    <submittedName>
        <fullName evidence="1">Uncharacterized protein</fullName>
    </submittedName>
</protein>
<dbReference type="Proteomes" id="UP000241818">
    <property type="component" value="Unassembled WGS sequence"/>
</dbReference>
<evidence type="ECO:0000313" key="1">
    <source>
        <dbReference type="EMBL" id="PSS12269.1"/>
    </source>
</evidence>
<name>A0A2T3AUB2_AMORE</name>
<dbReference type="OrthoDB" id="76567at2759"/>
<dbReference type="GeneID" id="36575761"/>
<dbReference type="AlphaFoldDB" id="A0A2T3AUB2"/>
<keyword evidence="2" id="KW-1185">Reference proteome</keyword>
<dbReference type="InParanoid" id="A0A2T3AUB2"/>
<organism evidence="1 2">
    <name type="scientific">Amorphotheca resinae ATCC 22711</name>
    <dbReference type="NCBI Taxonomy" id="857342"/>
    <lineage>
        <taxon>Eukaryota</taxon>
        <taxon>Fungi</taxon>
        <taxon>Dikarya</taxon>
        <taxon>Ascomycota</taxon>
        <taxon>Pezizomycotina</taxon>
        <taxon>Leotiomycetes</taxon>
        <taxon>Helotiales</taxon>
        <taxon>Amorphothecaceae</taxon>
        <taxon>Amorphotheca</taxon>
    </lineage>
</organism>
<dbReference type="EMBL" id="KZ679015">
    <property type="protein sequence ID" value="PSS12269.1"/>
    <property type="molecule type" value="Genomic_DNA"/>
</dbReference>
<proteinExistence type="predicted"/>
<gene>
    <name evidence="1" type="ORF">M430DRAFT_44218</name>
</gene>